<protein>
    <submittedName>
        <fullName evidence="1">Uncharacterized protein</fullName>
    </submittedName>
</protein>
<sequence length="72" mass="7794">MTTSGLDGVGAGDWANEKSGVPHVATRQNTIKLFHKVVFTDFSRCDDSPASNGWMSCQAGRINHFPRVVSLS</sequence>
<dbReference type="KEGG" id="nio:NITINOP_3173"/>
<proteinExistence type="predicted"/>
<keyword evidence="2" id="KW-1185">Reference proteome</keyword>
<organism evidence="1 2">
    <name type="scientific">Candidatus Nitrospira inopinata</name>
    <dbReference type="NCBI Taxonomy" id="1715989"/>
    <lineage>
        <taxon>Bacteria</taxon>
        <taxon>Pseudomonadati</taxon>
        <taxon>Nitrospirota</taxon>
        <taxon>Nitrospiria</taxon>
        <taxon>Nitrospirales</taxon>
        <taxon>Nitrospiraceae</taxon>
        <taxon>Nitrospira</taxon>
    </lineage>
</organism>
<reference evidence="2" key="1">
    <citation type="submission" date="2015-09" db="EMBL/GenBank/DDBJ databases">
        <authorList>
            <person name="Daims H."/>
        </authorList>
    </citation>
    <scope>NUCLEOTIDE SEQUENCE [LARGE SCALE GENOMIC DNA]</scope>
</reference>
<evidence type="ECO:0000313" key="1">
    <source>
        <dbReference type="EMBL" id="CUQ68145.1"/>
    </source>
</evidence>
<dbReference type="STRING" id="1715989.NITINOP_3173"/>
<evidence type="ECO:0000313" key="2">
    <source>
        <dbReference type="Proteomes" id="UP000066284"/>
    </source>
</evidence>
<accession>A0A0S4KUQ7</accession>
<dbReference type="EMBL" id="LN885086">
    <property type="protein sequence ID" value="CUQ68145.1"/>
    <property type="molecule type" value="Genomic_DNA"/>
</dbReference>
<gene>
    <name evidence="1" type="ORF">NITINOP_3173</name>
</gene>
<dbReference type="Proteomes" id="UP000066284">
    <property type="component" value="Chromosome 1"/>
</dbReference>
<name>A0A0S4KUQ7_9BACT</name>
<dbReference type="AlphaFoldDB" id="A0A0S4KUQ7"/>